<dbReference type="PANTHER" id="PTHR45904:SF2">
    <property type="entry name" value="TRNA (URACIL-5-)-METHYLTRANSFERASE HOMOLOG A"/>
    <property type="match status" value="1"/>
</dbReference>
<dbReference type="Gene3D" id="2.40.50.1070">
    <property type="match status" value="1"/>
</dbReference>
<dbReference type="Pfam" id="PF05958">
    <property type="entry name" value="tRNA_U5-meth_tr"/>
    <property type="match status" value="1"/>
</dbReference>
<dbReference type="SUPFAM" id="SSF53335">
    <property type="entry name" value="S-adenosyl-L-methionine-dependent methyltransferases"/>
    <property type="match status" value="1"/>
</dbReference>
<accession>A0ABD2PYQ6</accession>
<feature type="binding site" evidence="6">
    <location>
        <position position="332"/>
    </location>
    <ligand>
        <name>S-adenosyl-L-methionine</name>
        <dbReference type="ChEBI" id="CHEBI:59789"/>
    </ligand>
</feature>
<dbReference type="InterPro" id="IPR029063">
    <property type="entry name" value="SAM-dependent_MTases_sf"/>
</dbReference>
<comment type="similarity">
    <text evidence="6">Belongs to the class I-like SAM-binding methyltransferase superfamily. RNA M5U methyltransferase family.</text>
</comment>
<keyword evidence="3 6" id="KW-0949">S-adenosyl-L-methionine</keyword>
<dbReference type="PANTHER" id="PTHR45904">
    <property type="entry name" value="TRNA (URACIL-5-)-METHYLTRANSFERASE"/>
    <property type="match status" value="1"/>
</dbReference>
<dbReference type="GO" id="GO:0032259">
    <property type="term" value="P:methylation"/>
    <property type="evidence" value="ECO:0007669"/>
    <property type="project" value="UniProtKB-KW"/>
</dbReference>
<feature type="binding site" evidence="6">
    <location>
        <position position="388"/>
    </location>
    <ligand>
        <name>S-adenosyl-L-methionine</name>
        <dbReference type="ChEBI" id="CHEBI:59789"/>
    </ligand>
</feature>
<dbReference type="InterPro" id="IPR045850">
    <property type="entry name" value="TRM2_met"/>
</dbReference>
<dbReference type="Proteomes" id="UP001626550">
    <property type="component" value="Unassembled WGS sequence"/>
</dbReference>
<dbReference type="EC" id="2.1.1.35" evidence="4"/>
<keyword evidence="8" id="KW-1185">Reference proteome</keyword>
<dbReference type="PROSITE" id="PS01231">
    <property type="entry name" value="TRMA_2"/>
    <property type="match status" value="1"/>
</dbReference>
<name>A0ABD2PYQ6_9PLAT</name>
<reference evidence="7 8" key="1">
    <citation type="submission" date="2024-11" db="EMBL/GenBank/DDBJ databases">
        <title>Adaptive evolution of stress response genes in parasites aligns with host niche diversity.</title>
        <authorList>
            <person name="Hahn C."/>
            <person name="Resl P."/>
        </authorList>
    </citation>
    <scope>NUCLEOTIDE SEQUENCE [LARGE SCALE GENOMIC DNA]</scope>
    <source>
        <strain evidence="7">EGGRZ-B1_66</strain>
        <tissue evidence="7">Body</tissue>
    </source>
</reference>
<evidence type="ECO:0000256" key="6">
    <source>
        <dbReference type="PROSITE-ProRule" id="PRU01024"/>
    </source>
</evidence>
<evidence type="ECO:0000256" key="3">
    <source>
        <dbReference type="ARBA" id="ARBA00022691"/>
    </source>
</evidence>
<evidence type="ECO:0000256" key="4">
    <source>
        <dbReference type="ARBA" id="ARBA00033763"/>
    </source>
</evidence>
<comment type="catalytic activity">
    <reaction evidence="5">
        <text>uridine(54) in tRNA + S-adenosyl-L-methionine = 5-methyluridine(54) in tRNA + S-adenosyl-L-homocysteine + H(+)</text>
        <dbReference type="Rhea" id="RHEA:42712"/>
        <dbReference type="Rhea" id="RHEA-COMP:10167"/>
        <dbReference type="Rhea" id="RHEA-COMP:10193"/>
        <dbReference type="ChEBI" id="CHEBI:15378"/>
        <dbReference type="ChEBI" id="CHEBI:57856"/>
        <dbReference type="ChEBI" id="CHEBI:59789"/>
        <dbReference type="ChEBI" id="CHEBI:65315"/>
        <dbReference type="ChEBI" id="CHEBI:74447"/>
        <dbReference type="EC" id="2.1.1.35"/>
    </reaction>
    <physiologicalReaction direction="left-to-right" evidence="5">
        <dbReference type="Rhea" id="RHEA:42713"/>
    </physiologicalReaction>
</comment>
<comment type="caution">
    <text evidence="7">The sequence shown here is derived from an EMBL/GenBank/DDBJ whole genome shotgun (WGS) entry which is preliminary data.</text>
</comment>
<gene>
    <name evidence="7" type="primary">TRMT2A</name>
    <name evidence="7" type="ORF">Ciccas_008847</name>
</gene>
<evidence type="ECO:0000313" key="8">
    <source>
        <dbReference type="Proteomes" id="UP001626550"/>
    </source>
</evidence>
<dbReference type="PROSITE" id="PS51687">
    <property type="entry name" value="SAM_MT_RNA_M5U"/>
    <property type="match status" value="1"/>
</dbReference>
<proteinExistence type="inferred from homology"/>
<dbReference type="EMBL" id="JBJKFK010001648">
    <property type="protein sequence ID" value="KAL3312560.1"/>
    <property type="molecule type" value="Genomic_DNA"/>
</dbReference>
<evidence type="ECO:0000256" key="2">
    <source>
        <dbReference type="ARBA" id="ARBA00022679"/>
    </source>
</evidence>
<evidence type="ECO:0000256" key="1">
    <source>
        <dbReference type="ARBA" id="ARBA00022603"/>
    </source>
</evidence>
<organism evidence="7 8">
    <name type="scientific">Cichlidogyrus casuarinus</name>
    <dbReference type="NCBI Taxonomy" id="1844966"/>
    <lineage>
        <taxon>Eukaryota</taxon>
        <taxon>Metazoa</taxon>
        <taxon>Spiralia</taxon>
        <taxon>Lophotrochozoa</taxon>
        <taxon>Platyhelminthes</taxon>
        <taxon>Monogenea</taxon>
        <taxon>Monopisthocotylea</taxon>
        <taxon>Dactylogyridea</taxon>
        <taxon>Ancyrocephalidae</taxon>
        <taxon>Cichlidogyrus</taxon>
    </lineage>
</organism>
<dbReference type="InterPro" id="IPR010280">
    <property type="entry name" value="U5_MeTrfase_fam"/>
</dbReference>
<dbReference type="CDD" id="cd02440">
    <property type="entry name" value="AdoMet_MTases"/>
    <property type="match status" value="1"/>
</dbReference>
<sequence length="523" mass="58491">MRKFLENHGLKPHKITVLSSVTFVTFQNDEDRNEALIKLKDVFWKKQKLVVRIAKAKEDPLAAAKETQNKEPLTREEFEIQLKDSVIPFWRLNYNPDQLQLKKDKVLQTLANIRVQTLKSNTLLAPLIDSVTAVDSSAKPLVCPCADIVPSPVLDHYRNKCEFTVGADYNGNEPKIGFRLGKYKAGKLTVGLPESIQIVPQNTLNIVNKLQQLFDAEIGDSNGRLAFTRAYNPRDNAGHWRMVLVRQTLSNETLVLVDLCPKDLSEDKLTLIRQILKCWLESNPQLNVTSFFFNLRVNSADPLNPELLSGQPQITEICCGLQFKISPNSFFQVNTKATELLYDQIKSSALDLVDNCDRGKVVLLDVCCGTGTIGLCLAKYFDKVIGIELIPEAVEDALENAKFNQINNADFFAGKAEDLVQNVIRTVPSTHKVVAVLDPPRCGVHSSVINTLRKCQAVKGIVFVSCDISAASQNFVTLSQLPSNKIGGDPFYPVMAQPFDLFPQTNHVEVVISYRRVPQQLLE</sequence>
<comment type="caution">
    <text evidence="6">Lacks conserved residue(s) required for the propagation of feature annotation.</text>
</comment>
<feature type="active site" description="Nucleophile" evidence="6">
    <location>
        <position position="466"/>
    </location>
</feature>
<keyword evidence="2 6" id="KW-0808">Transferase</keyword>
<keyword evidence="1 6" id="KW-0489">Methyltransferase</keyword>
<feature type="binding site" evidence="6">
    <location>
        <position position="438"/>
    </location>
    <ligand>
        <name>S-adenosyl-L-methionine</name>
        <dbReference type="ChEBI" id="CHEBI:59789"/>
    </ligand>
</feature>
<evidence type="ECO:0000313" key="7">
    <source>
        <dbReference type="EMBL" id="KAL3312560.1"/>
    </source>
</evidence>
<dbReference type="GO" id="GO:0030697">
    <property type="term" value="F:tRNA (uracil(54)-C5)-methyltransferase activity, S-adenosyl methionine-dependent"/>
    <property type="evidence" value="ECO:0007669"/>
    <property type="project" value="UniProtKB-EC"/>
</dbReference>
<evidence type="ECO:0000256" key="5">
    <source>
        <dbReference type="ARBA" id="ARBA00047278"/>
    </source>
</evidence>
<protein>
    <recommendedName>
        <fullName evidence="4">tRNA (uracil(54)-C(5))-methyltransferase</fullName>
        <ecNumber evidence="4">2.1.1.35</ecNumber>
    </recommendedName>
</protein>
<dbReference type="Gene3D" id="3.40.50.150">
    <property type="entry name" value="Vaccinia Virus protein VP39"/>
    <property type="match status" value="1"/>
</dbReference>
<dbReference type="InterPro" id="IPR030391">
    <property type="entry name" value="MeTrfase_TrmA_CS"/>
</dbReference>
<dbReference type="AlphaFoldDB" id="A0ABD2PYQ6"/>